<feature type="transmembrane region" description="Helical" evidence="3">
    <location>
        <begin position="37"/>
        <end position="62"/>
    </location>
</feature>
<dbReference type="Proteomes" id="UP000007174">
    <property type="component" value="Unassembled WGS sequence"/>
</dbReference>
<evidence type="ECO:0000256" key="1">
    <source>
        <dbReference type="ARBA" id="ARBA00035112"/>
    </source>
</evidence>
<evidence type="ECO:0000313" key="5">
    <source>
        <dbReference type="Proteomes" id="UP000007174"/>
    </source>
</evidence>
<keyword evidence="3" id="KW-1133">Transmembrane helix</keyword>
<evidence type="ECO:0000256" key="3">
    <source>
        <dbReference type="SAM" id="Phobius"/>
    </source>
</evidence>
<dbReference type="InterPro" id="IPR021765">
    <property type="entry name" value="UstYa-like"/>
</dbReference>
<sequence>MPSTEYRRLSTSRDDDLDDISSAIQEKYVPPKKRNSLLFRASAVLAAVLGLGVYTAAVLYYAQEYIHKPYCPRFAANDTVHLWDKVGYKPMSFDPATPHHSDSFLGNPSAELDANWRKLLLTFSSRLPDTEAQRLGPNSDAIPFDDGKGGL</sequence>
<dbReference type="AlphaFoldDB" id="H1VPQ2"/>
<gene>
    <name evidence="4" type="ORF">CH063_12273</name>
</gene>
<dbReference type="HOGENOM" id="CLU_1731346_0_0_1"/>
<keyword evidence="3" id="KW-0472">Membrane</keyword>
<keyword evidence="3" id="KW-0812">Transmembrane</keyword>
<evidence type="ECO:0000256" key="2">
    <source>
        <dbReference type="SAM" id="MobiDB-lite"/>
    </source>
</evidence>
<organism evidence="4 5">
    <name type="scientific">Colletotrichum higginsianum (strain IMI 349063)</name>
    <name type="common">Crucifer anthracnose fungus</name>
    <dbReference type="NCBI Taxonomy" id="759273"/>
    <lineage>
        <taxon>Eukaryota</taxon>
        <taxon>Fungi</taxon>
        <taxon>Dikarya</taxon>
        <taxon>Ascomycota</taxon>
        <taxon>Pezizomycotina</taxon>
        <taxon>Sordariomycetes</taxon>
        <taxon>Hypocreomycetidae</taxon>
        <taxon>Glomerellales</taxon>
        <taxon>Glomerellaceae</taxon>
        <taxon>Colletotrichum</taxon>
        <taxon>Colletotrichum destructivum species complex</taxon>
    </lineage>
</organism>
<feature type="region of interest" description="Disordered" evidence="2">
    <location>
        <begin position="131"/>
        <end position="151"/>
    </location>
</feature>
<accession>H1VPQ2</accession>
<comment type="similarity">
    <text evidence="1">Belongs to the ustYa family.</text>
</comment>
<dbReference type="Pfam" id="PF11807">
    <property type="entry name" value="UstYa"/>
    <property type="match status" value="1"/>
</dbReference>
<dbReference type="GO" id="GO:0043386">
    <property type="term" value="P:mycotoxin biosynthetic process"/>
    <property type="evidence" value="ECO:0007669"/>
    <property type="project" value="InterPro"/>
</dbReference>
<dbReference type="eggNOG" id="ENOG502T65C">
    <property type="taxonomic scope" value="Eukaryota"/>
</dbReference>
<dbReference type="EMBL" id="CACQ02005224">
    <property type="protein sequence ID" value="CCF42208.1"/>
    <property type="molecule type" value="Genomic_DNA"/>
</dbReference>
<reference evidence="5" key="1">
    <citation type="journal article" date="2012" name="Nat. Genet.">
        <title>Lifestyle transitions in plant pathogenic Colletotrichum fungi deciphered by genome and transcriptome analyses.</title>
        <authorList>
            <person name="O'Connell R.J."/>
            <person name="Thon M.R."/>
            <person name="Hacquard S."/>
            <person name="Amyotte S.G."/>
            <person name="Kleemann J."/>
            <person name="Torres M.F."/>
            <person name="Damm U."/>
            <person name="Buiate E.A."/>
            <person name="Epstein L."/>
            <person name="Alkan N."/>
            <person name="Altmueller J."/>
            <person name="Alvarado-Balderrama L."/>
            <person name="Bauser C.A."/>
            <person name="Becker C."/>
            <person name="Birren B.W."/>
            <person name="Chen Z."/>
            <person name="Choi J."/>
            <person name="Crouch J.A."/>
            <person name="Duvick J.P."/>
            <person name="Farman M.A."/>
            <person name="Gan P."/>
            <person name="Heiman D."/>
            <person name="Henrissat B."/>
            <person name="Howard R.J."/>
            <person name="Kabbage M."/>
            <person name="Koch C."/>
            <person name="Kracher B."/>
            <person name="Kubo Y."/>
            <person name="Law A.D."/>
            <person name="Lebrun M.-H."/>
            <person name="Lee Y.-H."/>
            <person name="Miyara I."/>
            <person name="Moore N."/>
            <person name="Neumann U."/>
            <person name="Nordstroem K."/>
            <person name="Panaccione D.G."/>
            <person name="Panstruga R."/>
            <person name="Place M."/>
            <person name="Proctor R.H."/>
            <person name="Prusky D."/>
            <person name="Rech G."/>
            <person name="Reinhardt R."/>
            <person name="Rollins J.A."/>
            <person name="Rounsley S."/>
            <person name="Schardl C.L."/>
            <person name="Schwartz D.C."/>
            <person name="Shenoy N."/>
            <person name="Shirasu K."/>
            <person name="Sikhakolli U.R."/>
            <person name="Stueber K."/>
            <person name="Sukno S.A."/>
            <person name="Sweigard J.A."/>
            <person name="Takano Y."/>
            <person name="Takahara H."/>
            <person name="Trail F."/>
            <person name="van der Does H.C."/>
            <person name="Voll L.M."/>
            <person name="Will I."/>
            <person name="Young S."/>
            <person name="Zeng Q."/>
            <person name="Zhang J."/>
            <person name="Zhou S."/>
            <person name="Dickman M.B."/>
            <person name="Schulze-Lefert P."/>
            <person name="Ver Loren van Themaat E."/>
            <person name="Ma L.-J."/>
            <person name="Vaillancourt L.J."/>
        </authorList>
    </citation>
    <scope>NUCLEOTIDE SEQUENCE [LARGE SCALE GENOMIC DNA]</scope>
    <source>
        <strain evidence="5">IMI 349063</strain>
    </source>
</reference>
<proteinExistence type="inferred from homology"/>
<evidence type="ECO:0000313" key="4">
    <source>
        <dbReference type="EMBL" id="CCF42208.1"/>
    </source>
</evidence>
<dbReference type="STRING" id="759273.H1VPQ2"/>
<protein>
    <submittedName>
        <fullName evidence="4">Uncharacterized protein</fullName>
    </submittedName>
</protein>
<name>H1VPQ2_COLHI</name>
<dbReference type="VEuPathDB" id="FungiDB:CH63R_14272"/>